<organism evidence="1 2">
    <name type="scientific">Candidatus Woesebacteria bacterium GW2011_GWA1_39_8</name>
    <dbReference type="NCBI Taxonomy" id="1618552"/>
    <lineage>
        <taxon>Bacteria</taxon>
        <taxon>Candidatus Woeseibacteriota</taxon>
    </lineage>
</organism>
<gene>
    <name evidence="1" type="ORF">UT61_C0062G0016</name>
</gene>
<evidence type="ECO:0000313" key="2">
    <source>
        <dbReference type="Proteomes" id="UP000034793"/>
    </source>
</evidence>
<protein>
    <submittedName>
        <fullName evidence="1">Uncharacterized protein</fullName>
    </submittedName>
</protein>
<comment type="caution">
    <text evidence="1">The sequence shown here is derived from an EMBL/GenBank/DDBJ whole genome shotgun (WGS) entry which is preliminary data.</text>
</comment>
<dbReference type="Proteomes" id="UP000034793">
    <property type="component" value="Unassembled WGS sequence"/>
</dbReference>
<sequence length="57" mass="6350">MKNKFKIGDKVKINDIKTEKNGKAGEVTGVYTNGAMIKLGENHYTPVKFEHLEITNG</sequence>
<name>A0A0G0PS31_9BACT</name>
<accession>A0A0G0PS31</accession>
<evidence type="ECO:0000313" key="1">
    <source>
        <dbReference type="EMBL" id="KKR27916.1"/>
    </source>
</evidence>
<proteinExistence type="predicted"/>
<reference evidence="1 2" key="1">
    <citation type="journal article" date="2015" name="Nature">
        <title>rRNA introns, odd ribosomes, and small enigmatic genomes across a large radiation of phyla.</title>
        <authorList>
            <person name="Brown C.T."/>
            <person name="Hug L.A."/>
            <person name="Thomas B.C."/>
            <person name="Sharon I."/>
            <person name="Castelle C.J."/>
            <person name="Singh A."/>
            <person name="Wilkins M.J."/>
            <person name="Williams K.H."/>
            <person name="Banfield J.F."/>
        </authorList>
    </citation>
    <scope>NUCLEOTIDE SEQUENCE [LARGE SCALE GENOMIC DNA]</scope>
</reference>
<dbReference type="AlphaFoldDB" id="A0A0G0PS31"/>
<dbReference type="EMBL" id="LBXL01000062">
    <property type="protein sequence ID" value="KKR27916.1"/>
    <property type="molecule type" value="Genomic_DNA"/>
</dbReference>